<comment type="caution">
    <text evidence="1">The sequence shown here is derived from an EMBL/GenBank/DDBJ whole genome shotgun (WGS) entry which is preliminary data.</text>
</comment>
<sequence length="189" mass="20971">MSSPLENLDEGEIKKILLQTLAWRIGDMPSLVSELTEKFSISQFESIKLLESISPVLDYTINNSPKSAEEIIRNVTIDAPDEVLHHLAEGSFASKDKCINFCLQHPPSLSRVLYHDYSLETQIATETLARIARPIATITLRIQPSARGKMLLPPLESVSMELAKDVIDALNSGFDRLQNQLNKIVAASS</sequence>
<name>A0ABR2J044_9EUKA</name>
<protein>
    <submittedName>
        <fullName evidence="1">COMM domain-containing protein 9</fullName>
    </submittedName>
</protein>
<dbReference type="EMBL" id="JAPFFF010000014">
    <property type="protein sequence ID" value="KAK8871146.1"/>
    <property type="molecule type" value="Genomic_DNA"/>
</dbReference>
<gene>
    <name evidence="1" type="ORF">M9Y10_009059</name>
</gene>
<evidence type="ECO:0000313" key="2">
    <source>
        <dbReference type="Proteomes" id="UP001470230"/>
    </source>
</evidence>
<reference evidence="1 2" key="1">
    <citation type="submission" date="2024-04" db="EMBL/GenBank/DDBJ databases">
        <title>Tritrichomonas musculus Genome.</title>
        <authorList>
            <person name="Alves-Ferreira E."/>
            <person name="Grigg M."/>
            <person name="Lorenzi H."/>
            <person name="Galac M."/>
        </authorList>
    </citation>
    <scope>NUCLEOTIDE SEQUENCE [LARGE SCALE GENOMIC DNA]</scope>
    <source>
        <strain evidence="1 2">EAF2021</strain>
    </source>
</reference>
<proteinExistence type="predicted"/>
<organism evidence="1 2">
    <name type="scientific">Tritrichomonas musculus</name>
    <dbReference type="NCBI Taxonomy" id="1915356"/>
    <lineage>
        <taxon>Eukaryota</taxon>
        <taxon>Metamonada</taxon>
        <taxon>Parabasalia</taxon>
        <taxon>Tritrichomonadida</taxon>
        <taxon>Tritrichomonadidae</taxon>
        <taxon>Tritrichomonas</taxon>
    </lineage>
</organism>
<dbReference type="Proteomes" id="UP001470230">
    <property type="component" value="Unassembled WGS sequence"/>
</dbReference>
<keyword evidence="2" id="KW-1185">Reference proteome</keyword>
<accession>A0ABR2J044</accession>
<evidence type="ECO:0000313" key="1">
    <source>
        <dbReference type="EMBL" id="KAK8871146.1"/>
    </source>
</evidence>